<protein>
    <recommendedName>
        <fullName evidence="3">Transposase</fullName>
    </recommendedName>
</protein>
<sequence length="106" mass="12092">MAKKYKKFSPEEKVRLLRLHLIEKELVSDICDAHGINPNVFYKWQKLFFENGAAAFAQTGASRKDGHAKKLERQNAQLKAKLVNKDEVIAEIMASHIELKKSLGEI</sequence>
<organism evidence="2">
    <name type="scientific">marine sediment metagenome</name>
    <dbReference type="NCBI Taxonomy" id="412755"/>
    <lineage>
        <taxon>unclassified sequences</taxon>
        <taxon>metagenomes</taxon>
        <taxon>ecological metagenomes</taxon>
    </lineage>
</organism>
<dbReference type="InterPro" id="IPR002514">
    <property type="entry name" value="Transposase_8"/>
</dbReference>
<dbReference type="Pfam" id="PF01527">
    <property type="entry name" value="HTH_Tnp_1"/>
    <property type="match status" value="1"/>
</dbReference>
<dbReference type="EMBL" id="LAZR01030004">
    <property type="protein sequence ID" value="KKL57897.1"/>
    <property type="molecule type" value="Genomic_DNA"/>
</dbReference>
<comment type="caution">
    <text evidence="2">The sequence shown here is derived from an EMBL/GenBank/DDBJ whole genome shotgun (WGS) entry which is preliminary data.</text>
</comment>
<dbReference type="InterPro" id="IPR010921">
    <property type="entry name" value="Trp_repressor/repl_initiator"/>
</dbReference>
<accession>A0A0F9G3J5</accession>
<dbReference type="GO" id="GO:0004803">
    <property type="term" value="F:transposase activity"/>
    <property type="evidence" value="ECO:0007669"/>
    <property type="project" value="InterPro"/>
</dbReference>
<dbReference type="SUPFAM" id="SSF48295">
    <property type="entry name" value="TrpR-like"/>
    <property type="match status" value="1"/>
</dbReference>
<evidence type="ECO:0000256" key="1">
    <source>
        <dbReference type="SAM" id="Coils"/>
    </source>
</evidence>
<gene>
    <name evidence="2" type="ORF">LCGC14_2230850</name>
</gene>
<feature type="coiled-coil region" evidence="1">
    <location>
        <begin position="61"/>
        <end position="88"/>
    </location>
</feature>
<dbReference type="GO" id="GO:0006313">
    <property type="term" value="P:DNA transposition"/>
    <property type="evidence" value="ECO:0007669"/>
    <property type="project" value="InterPro"/>
</dbReference>
<proteinExistence type="predicted"/>
<reference evidence="2" key="1">
    <citation type="journal article" date="2015" name="Nature">
        <title>Complex archaea that bridge the gap between prokaryotes and eukaryotes.</title>
        <authorList>
            <person name="Spang A."/>
            <person name="Saw J.H."/>
            <person name="Jorgensen S.L."/>
            <person name="Zaremba-Niedzwiedzka K."/>
            <person name="Martijn J."/>
            <person name="Lind A.E."/>
            <person name="van Eijk R."/>
            <person name="Schleper C."/>
            <person name="Guy L."/>
            <person name="Ettema T.J."/>
        </authorList>
    </citation>
    <scope>NUCLEOTIDE SEQUENCE</scope>
</reference>
<keyword evidence="1" id="KW-0175">Coiled coil</keyword>
<dbReference type="AlphaFoldDB" id="A0A0F9G3J5"/>
<dbReference type="GO" id="GO:0043565">
    <property type="term" value="F:sequence-specific DNA binding"/>
    <property type="evidence" value="ECO:0007669"/>
    <property type="project" value="InterPro"/>
</dbReference>
<evidence type="ECO:0008006" key="3">
    <source>
        <dbReference type="Google" id="ProtNLM"/>
    </source>
</evidence>
<evidence type="ECO:0000313" key="2">
    <source>
        <dbReference type="EMBL" id="KKL57897.1"/>
    </source>
</evidence>
<name>A0A0F9G3J5_9ZZZZ</name>